<sequence length="100" mass="11054">MASSSNSMKSSINKHPLSLSRIVQFNLTMSFIGRSSFPLIGVSGFFHRSKGRKFGKARGRSNNTSTQTTINPMPGKRKGSLGKLENLVQCMRCSSRTSRR</sequence>
<evidence type="ECO:0000313" key="3">
    <source>
        <dbReference type="Proteomes" id="UP001497516"/>
    </source>
</evidence>
<reference evidence="2 3" key="1">
    <citation type="submission" date="2024-04" db="EMBL/GenBank/DDBJ databases">
        <authorList>
            <person name="Fracassetti M."/>
        </authorList>
    </citation>
    <scope>NUCLEOTIDE SEQUENCE [LARGE SCALE GENOMIC DNA]</scope>
</reference>
<dbReference type="AlphaFoldDB" id="A0AAV2E1W4"/>
<feature type="region of interest" description="Disordered" evidence="1">
    <location>
        <begin position="52"/>
        <end position="81"/>
    </location>
</feature>
<dbReference type="Proteomes" id="UP001497516">
    <property type="component" value="Chromosome 3"/>
</dbReference>
<protein>
    <submittedName>
        <fullName evidence="2">Uncharacterized protein</fullName>
    </submittedName>
</protein>
<organism evidence="2 3">
    <name type="scientific">Linum trigynum</name>
    <dbReference type="NCBI Taxonomy" id="586398"/>
    <lineage>
        <taxon>Eukaryota</taxon>
        <taxon>Viridiplantae</taxon>
        <taxon>Streptophyta</taxon>
        <taxon>Embryophyta</taxon>
        <taxon>Tracheophyta</taxon>
        <taxon>Spermatophyta</taxon>
        <taxon>Magnoliopsida</taxon>
        <taxon>eudicotyledons</taxon>
        <taxon>Gunneridae</taxon>
        <taxon>Pentapetalae</taxon>
        <taxon>rosids</taxon>
        <taxon>fabids</taxon>
        <taxon>Malpighiales</taxon>
        <taxon>Linaceae</taxon>
        <taxon>Linum</taxon>
    </lineage>
</organism>
<proteinExistence type="predicted"/>
<evidence type="ECO:0000256" key="1">
    <source>
        <dbReference type="SAM" id="MobiDB-lite"/>
    </source>
</evidence>
<evidence type="ECO:0000313" key="2">
    <source>
        <dbReference type="EMBL" id="CAL1379535.1"/>
    </source>
</evidence>
<dbReference type="EMBL" id="OZ034816">
    <property type="protein sequence ID" value="CAL1379535.1"/>
    <property type="molecule type" value="Genomic_DNA"/>
</dbReference>
<feature type="compositionally biased region" description="Polar residues" evidence="1">
    <location>
        <begin position="60"/>
        <end position="71"/>
    </location>
</feature>
<name>A0AAV2E1W4_9ROSI</name>
<keyword evidence="3" id="KW-1185">Reference proteome</keyword>
<gene>
    <name evidence="2" type="ORF">LTRI10_LOCUS21051</name>
</gene>
<accession>A0AAV2E1W4</accession>